<comment type="caution">
    <text evidence="1">The sequence shown here is derived from an EMBL/GenBank/DDBJ whole genome shotgun (WGS) entry which is preliminary data.</text>
</comment>
<evidence type="ECO:0000313" key="1">
    <source>
        <dbReference type="EMBL" id="KAI0052585.1"/>
    </source>
</evidence>
<reference evidence="1" key="2">
    <citation type="journal article" date="2022" name="New Phytol.">
        <title>Evolutionary transition to the ectomycorrhizal habit in the genomes of a hyperdiverse lineage of mushroom-forming fungi.</title>
        <authorList>
            <person name="Looney B."/>
            <person name="Miyauchi S."/>
            <person name="Morin E."/>
            <person name="Drula E."/>
            <person name="Courty P.E."/>
            <person name="Kohler A."/>
            <person name="Kuo A."/>
            <person name="LaButti K."/>
            <person name="Pangilinan J."/>
            <person name="Lipzen A."/>
            <person name="Riley R."/>
            <person name="Andreopoulos W."/>
            <person name="He G."/>
            <person name="Johnson J."/>
            <person name="Nolan M."/>
            <person name="Tritt A."/>
            <person name="Barry K.W."/>
            <person name="Grigoriev I.V."/>
            <person name="Nagy L.G."/>
            <person name="Hibbett D."/>
            <person name="Henrissat B."/>
            <person name="Matheny P.B."/>
            <person name="Labbe J."/>
            <person name="Martin F.M."/>
        </authorList>
    </citation>
    <scope>NUCLEOTIDE SEQUENCE</scope>
    <source>
        <strain evidence="1">FP105234-sp</strain>
    </source>
</reference>
<dbReference type="EMBL" id="MU275844">
    <property type="protein sequence ID" value="KAI0052585.1"/>
    <property type="molecule type" value="Genomic_DNA"/>
</dbReference>
<keyword evidence="2" id="KW-1185">Reference proteome</keyword>
<organism evidence="1 2">
    <name type="scientific">Auriscalpium vulgare</name>
    <dbReference type="NCBI Taxonomy" id="40419"/>
    <lineage>
        <taxon>Eukaryota</taxon>
        <taxon>Fungi</taxon>
        <taxon>Dikarya</taxon>
        <taxon>Basidiomycota</taxon>
        <taxon>Agaricomycotina</taxon>
        <taxon>Agaricomycetes</taxon>
        <taxon>Russulales</taxon>
        <taxon>Auriscalpiaceae</taxon>
        <taxon>Auriscalpium</taxon>
    </lineage>
</organism>
<dbReference type="Proteomes" id="UP000814033">
    <property type="component" value="Unassembled WGS sequence"/>
</dbReference>
<gene>
    <name evidence="1" type="ORF">FA95DRAFT_1239579</name>
</gene>
<protein>
    <submittedName>
        <fullName evidence="1">Uncharacterized protein</fullName>
    </submittedName>
</protein>
<accession>A0ACB8S9M5</accession>
<evidence type="ECO:0000313" key="2">
    <source>
        <dbReference type="Proteomes" id="UP000814033"/>
    </source>
</evidence>
<name>A0ACB8S9M5_9AGAM</name>
<sequence>MVSSSSISRSLAKVLSRLLVSLARSDVLFSSLRHSNASSIQLEQGKRKRGEYEDEGDQRLPKRPAITESPYTLRSQIEEACRAITNALTSRGSREEVLDPALVSSIQLPLHQVFLFAVTSSTQVMNAKDALQEIGGLIQVLGVLSGIQIGGPPSVPPPPFGMPARAAGPWPPPPPELSDIGTAVYPCLVPSCNKMFARLYSLRGHQRMHTTHRPFHCDFCPASFARNHDLKRHMKLHDRKAWKCAGCDKVFSRRDAIKRHKNSMGRGPDCADADVVEVEVEKGEGEDDLRQPKLWSGFANQPVVPGPLPTDGTIEEGEIDRGVIHAAQAVVLGLQPLLREYVSPSLGQPADPIHLQPLTVPTDGQATLASVIARAQTQMASEKASNPARPSEQPEYPPPVIAQAEPSSGPSTLSLYGLSTEQTLLLEQAIANAATAALLQAEAEAALEEEGLDEEEEEEAEGTAHGE</sequence>
<proteinExistence type="predicted"/>
<reference evidence="1" key="1">
    <citation type="submission" date="2021-02" db="EMBL/GenBank/DDBJ databases">
        <authorList>
            <consortium name="DOE Joint Genome Institute"/>
            <person name="Ahrendt S."/>
            <person name="Looney B.P."/>
            <person name="Miyauchi S."/>
            <person name="Morin E."/>
            <person name="Drula E."/>
            <person name="Courty P.E."/>
            <person name="Chicoki N."/>
            <person name="Fauchery L."/>
            <person name="Kohler A."/>
            <person name="Kuo A."/>
            <person name="Labutti K."/>
            <person name="Pangilinan J."/>
            <person name="Lipzen A."/>
            <person name="Riley R."/>
            <person name="Andreopoulos W."/>
            <person name="He G."/>
            <person name="Johnson J."/>
            <person name="Barry K.W."/>
            <person name="Grigoriev I.V."/>
            <person name="Nagy L."/>
            <person name="Hibbett D."/>
            <person name="Henrissat B."/>
            <person name="Matheny P.B."/>
            <person name="Labbe J."/>
            <person name="Martin F."/>
        </authorList>
    </citation>
    <scope>NUCLEOTIDE SEQUENCE</scope>
    <source>
        <strain evidence="1">FP105234-sp</strain>
    </source>
</reference>